<dbReference type="Proteomes" id="UP001446871">
    <property type="component" value="Unassembled WGS sequence"/>
</dbReference>
<evidence type="ECO:0000313" key="1">
    <source>
        <dbReference type="EMBL" id="KAK8077275.1"/>
    </source>
</evidence>
<evidence type="ECO:0000313" key="2">
    <source>
        <dbReference type="Proteomes" id="UP001446871"/>
    </source>
</evidence>
<comment type="caution">
    <text evidence="1">The sequence shown here is derived from an EMBL/GenBank/DDBJ whole genome shotgun (WGS) entry which is preliminary data.</text>
</comment>
<dbReference type="EMBL" id="JAQQWM010000002">
    <property type="protein sequence ID" value="KAK8077275.1"/>
    <property type="molecule type" value="Genomic_DNA"/>
</dbReference>
<accession>A0ABR1W1A4</accession>
<sequence length="65" mass="7205">MGESLVDVAEGKVVPLKTFKRDAGEANPEKSCDSPWDWKMRVVDEPSTENSMSASLWQSFADWAG</sequence>
<name>A0ABR1W1A4_9PEZI</name>
<protein>
    <submittedName>
        <fullName evidence="1">Uncharacterized protein</fullName>
    </submittedName>
</protein>
<proteinExistence type="predicted"/>
<gene>
    <name evidence="1" type="ORF">PG996_003445</name>
</gene>
<keyword evidence="2" id="KW-1185">Reference proteome</keyword>
<reference evidence="1 2" key="1">
    <citation type="submission" date="2023-01" db="EMBL/GenBank/DDBJ databases">
        <title>Analysis of 21 Apiospora genomes using comparative genomics revels a genus with tremendous synthesis potential of carbohydrate active enzymes and secondary metabolites.</title>
        <authorList>
            <person name="Sorensen T."/>
        </authorList>
    </citation>
    <scope>NUCLEOTIDE SEQUENCE [LARGE SCALE GENOMIC DNA]</scope>
    <source>
        <strain evidence="1 2">CBS 83171</strain>
    </source>
</reference>
<organism evidence="1 2">
    <name type="scientific">Apiospora saccharicola</name>
    <dbReference type="NCBI Taxonomy" id="335842"/>
    <lineage>
        <taxon>Eukaryota</taxon>
        <taxon>Fungi</taxon>
        <taxon>Dikarya</taxon>
        <taxon>Ascomycota</taxon>
        <taxon>Pezizomycotina</taxon>
        <taxon>Sordariomycetes</taxon>
        <taxon>Xylariomycetidae</taxon>
        <taxon>Amphisphaeriales</taxon>
        <taxon>Apiosporaceae</taxon>
        <taxon>Apiospora</taxon>
    </lineage>
</organism>